<dbReference type="InterPro" id="IPR011547">
    <property type="entry name" value="SLC26A/SulP_dom"/>
</dbReference>
<evidence type="ECO:0000259" key="6">
    <source>
        <dbReference type="PROSITE" id="PS50801"/>
    </source>
</evidence>
<feature type="transmembrane region" description="Helical" evidence="5">
    <location>
        <begin position="58"/>
        <end position="79"/>
    </location>
</feature>
<dbReference type="SUPFAM" id="SSF52091">
    <property type="entry name" value="SpoIIaa-like"/>
    <property type="match status" value="1"/>
</dbReference>
<protein>
    <recommendedName>
        <fullName evidence="6">STAS domain-containing protein</fullName>
    </recommendedName>
</protein>
<dbReference type="PROSITE" id="PS50801">
    <property type="entry name" value="STAS"/>
    <property type="match status" value="1"/>
</dbReference>
<gene>
    <name evidence="7" type="ORF">DYB36_004036</name>
</gene>
<dbReference type="Pfam" id="PF00916">
    <property type="entry name" value="Sulfate_transp"/>
    <property type="match status" value="2"/>
</dbReference>
<comment type="caution">
    <text evidence="7">The sequence shown here is derived from an EMBL/GenBank/DDBJ whole genome shotgun (WGS) entry which is preliminary data.</text>
</comment>
<dbReference type="Gene3D" id="3.30.750.24">
    <property type="entry name" value="STAS domain"/>
    <property type="match status" value="1"/>
</dbReference>
<evidence type="ECO:0000256" key="4">
    <source>
        <dbReference type="ARBA" id="ARBA00023136"/>
    </source>
</evidence>
<evidence type="ECO:0000313" key="8">
    <source>
        <dbReference type="Proteomes" id="UP000265427"/>
    </source>
</evidence>
<evidence type="ECO:0000256" key="5">
    <source>
        <dbReference type="SAM" id="Phobius"/>
    </source>
</evidence>
<evidence type="ECO:0000256" key="2">
    <source>
        <dbReference type="ARBA" id="ARBA00022692"/>
    </source>
</evidence>
<dbReference type="GO" id="GO:0055085">
    <property type="term" value="P:transmembrane transport"/>
    <property type="evidence" value="ECO:0007669"/>
    <property type="project" value="InterPro"/>
</dbReference>
<dbReference type="InterPro" id="IPR001902">
    <property type="entry name" value="SLC26A/SulP_fam"/>
</dbReference>
<comment type="subcellular location">
    <subcellularLocation>
        <location evidence="1">Membrane</location>
        <topology evidence="1">Multi-pass membrane protein</topology>
    </subcellularLocation>
</comment>
<organism evidence="7 8">
    <name type="scientific">Aphanomyces astaci</name>
    <name type="common">Crayfish plague agent</name>
    <dbReference type="NCBI Taxonomy" id="112090"/>
    <lineage>
        <taxon>Eukaryota</taxon>
        <taxon>Sar</taxon>
        <taxon>Stramenopiles</taxon>
        <taxon>Oomycota</taxon>
        <taxon>Saprolegniomycetes</taxon>
        <taxon>Saprolegniales</taxon>
        <taxon>Verrucalvaceae</taxon>
        <taxon>Aphanomyces</taxon>
    </lineage>
</organism>
<feature type="transmembrane region" description="Helical" evidence="5">
    <location>
        <begin position="183"/>
        <end position="201"/>
    </location>
</feature>
<keyword evidence="4 5" id="KW-0472">Membrane</keyword>
<feature type="transmembrane region" description="Helical" evidence="5">
    <location>
        <begin position="386"/>
        <end position="402"/>
    </location>
</feature>
<keyword evidence="2 5" id="KW-0812">Transmembrane</keyword>
<feature type="transmembrane region" description="Helical" evidence="5">
    <location>
        <begin position="352"/>
        <end position="374"/>
    </location>
</feature>
<evidence type="ECO:0000256" key="3">
    <source>
        <dbReference type="ARBA" id="ARBA00022989"/>
    </source>
</evidence>
<feature type="transmembrane region" description="Helical" evidence="5">
    <location>
        <begin position="422"/>
        <end position="445"/>
    </location>
</feature>
<sequence length="680" mass="73791">MKAERCLPERLSHHLSWLTQYDFPRDFKFDLIAGITVALAIVPQEISLASIMHVPAQYGIYTAILTPLLYALLGSSRVLSVANGSEVSLMVGAALQHIPSVDERVAVGIFLSFYVGMINLALGYFKLGVIADFFSRPVMGGFLSAGGVLIMISQLGPLLQLPLPPSTYPLQTLYDIGAHFSRINWTSFGVGSMAIALNAAMKQAKRHWIPYVALADLFDAKKKSTTPSDDHVKDFNIHTPKGDDDDGNHPTWGFSLHDHEYATLDALTTALRAQSVARNQWWRTLGFFLLRTICDLGPLVICTVGIVVGCIVGEHRVDVLGHIPTGFPAPRLPWYGYTDGVITSVRFADVSIQASSIALVVYMTSIAIAKRLAVRDHYTVHPNQELVGLGVASALGAFFQVMPPTGGMSRTAVNMQNARTQMSSIVTVALVVFVLLMGTEVLYYLPKACLAANIIVAGFWLIETDEAKWLYRAKRDEYYVWLASCLLTVGLGILPGLVASIVCSLVAVMVQTKQPEVSTLARVNAPGPTHTVQYVPMASAAGPSSVMLCATSASIMVDILVLRIEGSLYFGNCNNAMELLQRATTTYQQIHHVVLSGVVVDVAYVQDMDATTMQMIERFARALSRDAIGLCLANAQPKLARSLNASGVCHVLFVADVASSIDDTILIMRATNEGDDDPLL</sequence>
<feature type="transmembrane region" description="Helical" evidence="5">
    <location>
        <begin position="137"/>
        <end position="163"/>
    </location>
</feature>
<name>A0A397ASB5_APHAT</name>
<dbReference type="VEuPathDB" id="FungiDB:H257_00948"/>
<feature type="domain" description="STAS" evidence="6">
    <location>
        <begin position="558"/>
        <end position="668"/>
    </location>
</feature>
<dbReference type="CDD" id="cd07042">
    <property type="entry name" value="STAS_SulP_like_sulfate_transporter"/>
    <property type="match status" value="1"/>
</dbReference>
<dbReference type="EMBL" id="QUSZ01005555">
    <property type="protein sequence ID" value="RHY09195.1"/>
    <property type="molecule type" value="Genomic_DNA"/>
</dbReference>
<keyword evidence="3 5" id="KW-1133">Transmembrane helix</keyword>
<dbReference type="GO" id="GO:0016020">
    <property type="term" value="C:membrane"/>
    <property type="evidence" value="ECO:0007669"/>
    <property type="project" value="UniProtKB-SubCell"/>
</dbReference>
<evidence type="ECO:0000313" key="7">
    <source>
        <dbReference type="EMBL" id="RHY09195.1"/>
    </source>
</evidence>
<feature type="transmembrane region" description="Helical" evidence="5">
    <location>
        <begin position="478"/>
        <end position="510"/>
    </location>
</feature>
<accession>A0A397ASB5</accession>
<dbReference type="Pfam" id="PF01740">
    <property type="entry name" value="STAS"/>
    <property type="match status" value="1"/>
</dbReference>
<evidence type="ECO:0000256" key="1">
    <source>
        <dbReference type="ARBA" id="ARBA00004141"/>
    </source>
</evidence>
<dbReference type="Proteomes" id="UP000265427">
    <property type="component" value="Unassembled WGS sequence"/>
</dbReference>
<feature type="transmembrane region" description="Helical" evidence="5">
    <location>
        <begin position="105"/>
        <end position="125"/>
    </location>
</feature>
<dbReference type="InterPro" id="IPR002645">
    <property type="entry name" value="STAS_dom"/>
</dbReference>
<dbReference type="PANTHER" id="PTHR11814">
    <property type="entry name" value="SULFATE TRANSPORTER"/>
    <property type="match status" value="1"/>
</dbReference>
<reference evidence="7 8" key="1">
    <citation type="submission" date="2018-08" db="EMBL/GenBank/DDBJ databases">
        <title>Aphanomyces genome sequencing and annotation.</title>
        <authorList>
            <person name="Minardi D."/>
            <person name="Oidtmann B."/>
            <person name="Van Der Giezen M."/>
            <person name="Studholme D.J."/>
        </authorList>
    </citation>
    <scope>NUCLEOTIDE SEQUENCE [LARGE SCALE GENOMIC DNA]</scope>
    <source>
        <strain evidence="7 8">Kv</strain>
    </source>
</reference>
<proteinExistence type="predicted"/>
<dbReference type="InterPro" id="IPR036513">
    <property type="entry name" value="STAS_dom_sf"/>
</dbReference>
<dbReference type="AlphaFoldDB" id="A0A397ASB5"/>
<feature type="transmembrane region" description="Helical" evidence="5">
    <location>
        <begin position="288"/>
        <end position="312"/>
    </location>
</feature>